<evidence type="ECO:0000313" key="2">
    <source>
        <dbReference type="EMBL" id="STQ91425.1"/>
    </source>
</evidence>
<dbReference type="PANTHER" id="PTHR33164:SF44">
    <property type="entry name" value="TRANSCRIPTIONAL REGULATORY PROTEIN"/>
    <property type="match status" value="1"/>
</dbReference>
<dbReference type="InterPro" id="IPR039422">
    <property type="entry name" value="MarR/SlyA-like"/>
</dbReference>
<name>A0A377Q9N5_9NEIS</name>
<evidence type="ECO:0000259" key="1">
    <source>
        <dbReference type="PROSITE" id="PS50995"/>
    </source>
</evidence>
<dbReference type="InterPro" id="IPR000835">
    <property type="entry name" value="HTH_MarR-typ"/>
</dbReference>
<sequence length="147" mass="16523">MNQHHTLNADLESLFYGYRTFTSLPDEMLTPLQLARVHHRILYFVARDQGLSVNTLLARLGISKQALNRPLRELQAKGLVIASTARHDARVKSLALSESGQALEEQLSSSQRELLQQAFAQSPESEAGWRKIMSILASNQRAFRPPT</sequence>
<dbReference type="PROSITE" id="PS50995">
    <property type="entry name" value="HTH_MARR_2"/>
    <property type="match status" value="1"/>
</dbReference>
<dbReference type="GO" id="GO:0006950">
    <property type="term" value="P:response to stress"/>
    <property type="evidence" value="ECO:0007669"/>
    <property type="project" value="TreeGrafter"/>
</dbReference>
<dbReference type="SMART" id="SM00347">
    <property type="entry name" value="HTH_MARR"/>
    <property type="match status" value="1"/>
</dbReference>
<dbReference type="EMBL" id="SMBT01000003">
    <property type="protein sequence ID" value="TCU88504.1"/>
    <property type="molecule type" value="Genomic_DNA"/>
</dbReference>
<evidence type="ECO:0000313" key="4">
    <source>
        <dbReference type="Proteomes" id="UP000255108"/>
    </source>
</evidence>
<dbReference type="InterPro" id="IPR036388">
    <property type="entry name" value="WH-like_DNA-bd_sf"/>
</dbReference>
<dbReference type="RefSeq" id="WP_115227633.1">
    <property type="nucleotide sequence ID" value="NZ_CAWOLO010000003.1"/>
</dbReference>
<evidence type="ECO:0000313" key="5">
    <source>
        <dbReference type="Proteomes" id="UP000295794"/>
    </source>
</evidence>
<feature type="domain" description="HTH marR-type" evidence="1">
    <location>
        <begin position="4"/>
        <end position="144"/>
    </location>
</feature>
<dbReference type="AlphaFoldDB" id="A0A377Q9N5"/>
<proteinExistence type="predicted"/>
<reference evidence="2 4" key="1">
    <citation type="submission" date="2018-06" db="EMBL/GenBank/DDBJ databases">
        <authorList>
            <consortium name="Pathogen Informatics"/>
            <person name="Doyle S."/>
        </authorList>
    </citation>
    <scope>NUCLEOTIDE SEQUENCE [LARGE SCALE GENOMIC DNA]</scope>
    <source>
        <strain evidence="2 4">NCTC11159</strain>
    </source>
</reference>
<dbReference type="Proteomes" id="UP000295794">
    <property type="component" value="Unassembled WGS sequence"/>
</dbReference>
<organism evidence="2 4">
    <name type="scientific">Iodobacter fluviatilis</name>
    <dbReference type="NCBI Taxonomy" id="537"/>
    <lineage>
        <taxon>Bacteria</taxon>
        <taxon>Pseudomonadati</taxon>
        <taxon>Pseudomonadota</taxon>
        <taxon>Betaproteobacteria</taxon>
        <taxon>Neisseriales</taxon>
        <taxon>Chitinibacteraceae</taxon>
        <taxon>Iodobacter</taxon>
    </lineage>
</organism>
<accession>A0A377Q9N5</accession>
<dbReference type="InterPro" id="IPR036390">
    <property type="entry name" value="WH_DNA-bd_sf"/>
</dbReference>
<keyword evidence="5" id="KW-1185">Reference proteome</keyword>
<reference evidence="3 5" key="2">
    <citation type="submission" date="2019-03" db="EMBL/GenBank/DDBJ databases">
        <title>Genomic Encyclopedia of Type Strains, Phase IV (KMG-IV): sequencing the most valuable type-strain genomes for metagenomic binning, comparative biology and taxonomic classification.</title>
        <authorList>
            <person name="Goeker M."/>
        </authorList>
    </citation>
    <scope>NUCLEOTIDE SEQUENCE [LARGE SCALE GENOMIC DNA]</scope>
    <source>
        <strain evidence="3 5">DSM 3764</strain>
    </source>
</reference>
<dbReference type="EMBL" id="UGHR01000001">
    <property type="protein sequence ID" value="STQ91425.1"/>
    <property type="molecule type" value="Genomic_DNA"/>
</dbReference>
<dbReference type="GO" id="GO:0003700">
    <property type="term" value="F:DNA-binding transcription factor activity"/>
    <property type="evidence" value="ECO:0007669"/>
    <property type="project" value="InterPro"/>
</dbReference>
<gene>
    <name evidence="3" type="ORF">EV682_10387</name>
    <name evidence="2" type="ORF">NCTC11159_02498</name>
</gene>
<protein>
    <submittedName>
        <fullName evidence="3">MarR family transcriptional regulator</fullName>
    </submittedName>
    <submittedName>
        <fullName evidence="2">Transcriptional regulator SlyA</fullName>
    </submittedName>
</protein>
<dbReference type="PANTHER" id="PTHR33164">
    <property type="entry name" value="TRANSCRIPTIONAL REGULATOR, MARR FAMILY"/>
    <property type="match status" value="1"/>
</dbReference>
<dbReference type="SUPFAM" id="SSF46785">
    <property type="entry name" value="Winged helix' DNA-binding domain"/>
    <property type="match status" value="1"/>
</dbReference>
<dbReference type="Proteomes" id="UP000255108">
    <property type="component" value="Unassembled WGS sequence"/>
</dbReference>
<dbReference type="Pfam" id="PF12802">
    <property type="entry name" value="MarR_2"/>
    <property type="match status" value="1"/>
</dbReference>
<dbReference type="Gene3D" id="1.10.10.10">
    <property type="entry name" value="Winged helix-like DNA-binding domain superfamily/Winged helix DNA-binding domain"/>
    <property type="match status" value="1"/>
</dbReference>
<dbReference type="OrthoDB" id="9799368at2"/>
<evidence type="ECO:0000313" key="3">
    <source>
        <dbReference type="EMBL" id="TCU88504.1"/>
    </source>
</evidence>